<dbReference type="SUPFAM" id="SSF55447">
    <property type="entry name" value="CO dehydrogenase flavoprotein C-terminal domain-like"/>
    <property type="match status" value="1"/>
</dbReference>
<dbReference type="PANTHER" id="PTHR42659">
    <property type="entry name" value="XANTHINE DEHYDROGENASE SUBUNIT C-RELATED"/>
    <property type="match status" value="1"/>
</dbReference>
<dbReference type="InterPro" id="IPR016167">
    <property type="entry name" value="FAD-bd_PCMH_sub1"/>
</dbReference>
<dbReference type="GO" id="GO:0016491">
    <property type="term" value="F:oxidoreductase activity"/>
    <property type="evidence" value="ECO:0007669"/>
    <property type="project" value="UniProtKB-KW"/>
</dbReference>
<dbReference type="GO" id="GO:0071949">
    <property type="term" value="F:FAD binding"/>
    <property type="evidence" value="ECO:0007669"/>
    <property type="project" value="InterPro"/>
</dbReference>
<dbReference type="AlphaFoldDB" id="A0A5B9E6I2"/>
<dbReference type="EMBL" id="CP042806">
    <property type="protein sequence ID" value="QEE26685.1"/>
    <property type="molecule type" value="Genomic_DNA"/>
</dbReference>
<dbReference type="PROSITE" id="PS51387">
    <property type="entry name" value="FAD_PCMH"/>
    <property type="match status" value="1"/>
</dbReference>
<dbReference type="PANTHER" id="PTHR42659:SF2">
    <property type="entry name" value="XANTHINE DEHYDROGENASE SUBUNIT C-RELATED"/>
    <property type="match status" value="1"/>
</dbReference>
<protein>
    <submittedName>
        <fullName evidence="5">Carbon monoxide dehydrogenase</fullName>
    </submittedName>
</protein>
<evidence type="ECO:0000259" key="4">
    <source>
        <dbReference type="PROSITE" id="PS51387"/>
    </source>
</evidence>
<evidence type="ECO:0000313" key="5">
    <source>
        <dbReference type="EMBL" id="QEE26685.1"/>
    </source>
</evidence>
<dbReference type="InterPro" id="IPR051312">
    <property type="entry name" value="Diverse_Substr_Oxidored"/>
</dbReference>
<feature type="domain" description="FAD-binding PCMH-type" evidence="4">
    <location>
        <begin position="3"/>
        <end position="178"/>
    </location>
</feature>
<name>A0A5B9E6I2_9BACT</name>
<evidence type="ECO:0000256" key="1">
    <source>
        <dbReference type="ARBA" id="ARBA00022630"/>
    </source>
</evidence>
<dbReference type="InterPro" id="IPR002346">
    <property type="entry name" value="Mopterin_DH_FAD-bd"/>
</dbReference>
<dbReference type="SMART" id="SM01092">
    <property type="entry name" value="CO_deh_flav_C"/>
    <property type="match status" value="1"/>
</dbReference>
<evidence type="ECO:0000256" key="2">
    <source>
        <dbReference type="ARBA" id="ARBA00022827"/>
    </source>
</evidence>
<dbReference type="InterPro" id="IPR036318">
    <property type="entry name" value="FAD-bd_PCMH-like_sf"/>
</dbReference>
<reference evidence="5 6" key="1">
    <citation type="submission" date="2019-08" db="EMBL/GenBank/DDBJ databases">
        <title>Complete genome sequence of Terriglobus albidus strain ORNL.</title>
        <authorList>
            <person name="Podar M."/>
        </authorList>
    </citation>
    <scope>NUCLEOTIDE SEQUENCE [LARGE SCALE GENOMIC DNA]</scope>
    <source>
        <strain evidence="5 6">ORNL</strain>
    </source>
</reference>
<keyword evidence="6" id="KW-1185">Reference proteome</keyword>
<organism evidence="5 6">
    <name type="scientific">Terriglobus albidus</name>
    <dbReference type="NCBI Taxonomy" id="1592106"/>
    <lineage>
        <taxon>Bacteria</taxon>
        <taxon>Pseudomonadati</taxon>
        <taxon>Acidobacteriota</taxon>
        <taxon>Terriglobia</taxon>
        <taxon>Terriglobales</taxon>
        <taxon>Acidobacteriaceae</taxon>
        <taxon>Terriglobus</taxon>
    </lineage>
</organism>
<evidence type="ECO:0000313" key="6">
    <source>
        <dbReference type="Proteomes" id="UP000321820"/>
    </source>
</evidence>
<dbReference type="Pfam" id="PF00941">
    <property type="entry name" value="FAD_binding_5"/>
    <property type="match status" value="1"/>
</dbReference>
<dbReference type="InterPro" id="IPR016169">
    <property type="entry name" value="FAD-bd_PCMH_sub2"/>
</dbReference>
<sequence>MRSDVRDYTLVAPGTLDAVLSALAANPTLTPLAGGTELMVAFGVGRLGPHELISLDGLKELRFIEEKPETLTLGAGTTFTDIRRNPTIAREFPLLVQTAAWTGSIANQNRGTLGGNIANASPAADNPPALLVYDATIELVSANGRRTLPYDEFHLGYKKTVLLPGELIYAIHLPRRFAQHRQYVRKVGTRNAQAISKIALAATALMDGSHVGEIRLAGASLVDRPARLHATEALLLGKAITPELRTQAAAVLASEIKPIDDIRSTAKYRIAVACNLLDEFLLSL</sequence>
<evidence type="ECO:0000256" key="3">
    <source>
        <dbReference type="ARBA" id="ARBA00023002"/>
    </source>
</evidence>
<keyword evidence="3" id="KW-0560">Oxidoreductase</keyword>
<dbReference type="RefSeq" id="WP_147645823.1">
    <property type="nucleotide sequence ID" value="NZ_CP042806.1"/>
</dbReference>
<dbReference type="Proteomes" id="UP000321820">
    <property type="component" value="Chromosome"/>
</dbReference>
<dbReference type="InterPro" id="IPR005107">
    <property type="entry name" value="CO_DH_flav_C"/>
</dbReference>
<dbReference type="Gene3D" id="3.30.390.50">
    <property type="entry name" value="CO dehydrogenase flavoprotein, C-terminal domain"/>
    <property type="match status" value="1"/>
</dbReference>
<dbReference type="Pfam" id="PF03450">
    <property type="entry name" value="CO_deh_flav_C"/>
    <property type="match status" value="1"/>
</dbReference>
<keyword evidence="1" id="KW-0285">Flavoprotein</keyword>
<accession>A0A5B9E6I2</accession>
<keyword evidence="2" id="KW-0274">FAD</keyword>
<proteinExistence type="predicted"/>
<dbReference type="InterPro" id="IPR036683">
    <property type="entry name" value="CO_DH_flav_C_dom_sf"/>
</dbReference>
<dbReference type="InterPro" id="IPR016166">
    <property type="entry name" value="FAD-bd_PCMH"/>
</dbReference>
<dbReference type="SUPFAM" id="SSF56176">
    <property type="entry name" value="FAD-binding/transporter-associated domain-like"/>
    <property type="match status" value="1"/>
</dbReference>
<gene>
    <name evidence="5" type="ORF">FTW19_00885</name>
</gene>
<dbReference type="KEGG" id="talb:FTW19_00885"/>
<dbReference type="Gene3D" id="3.30.43.10">
    <property type="entry name" value="Uridine Diphospho-n-acetylenolpyruvylglucosamine Reductase, domain 2"/>
    <property type="match status" value="1"/>
</dbReference>
<dbReference type="OrthoDB" id="9789842at2"/>
<dbReference type="Gene3D" id="3.30.465.10">
    <property type="match status" value="1"/>
</dbReference>